<dbReference type="PANTHER" id="PTHR37947">
    <property type="entry name" value="BLL2462 PROTEIN"/>
    <property type="match status" value="1"/>
</dbReference>
<keyword evidence="1" id="KW-0472">Membrane</keyword>
<dbReference type="OrthoDB" id="9769144at2"/>
<dbReference type="Proteomes" id="UP000238823">
    <property type="component" value="Unassembled WGS sequence"/>
</dbReference>
<protein>
    <recommendedName>
        <fullName evidence="4">Glutamine amidotransferase domain-containing protein</fullName>
    </recommendedName>
</protein>
<proteinExistence type="predicted"/>
<feature type="transmembrane region" description="Helical" evidence="1">
    <location>
        <begin position="15"/>
        <end position="34"/>
    </location>
</feature>
<dbReference type="PROSITE" id="PS51257">
    <property type="entry name" value="PROKAR_LIPOPROTEIN"/>
    <property type="match status" value="1"/>
</dbReference>
<reference evidence="2 3" key="1">
    <citation type="submission" date="2018-03" db="EMBL/GenBank/DDBJ databases">
        <title>Draft Genome Sequences of the Obligatory Marine Myxobacteria Enhygromyxa salina SWB007.</title>
        <authorList>
            <person name="Poehlein A."/>
            <person name="Moghaddam J.A."/>
            <person name="Harms H."/>
            <person name="Alanjari M."/>
            <person name="Koenig G.M."/>
            <person name="Daniel R."/>
            <person name="Schaeberle T.F."/>
        </authorList>
    </citation>
    <scope>NUCLEOTIDE SEQUENCE [LARGE SCALE GENOMIC DNA]</scope>
    <source>
        <strain evidence="2 3">SWB007</strain>
    </source>
</reference>
<dbReference type="EMBL" id="PVNL01000001">
    <property type="protein sequence ID" value="PRQ10209.1"/>
    <property type="molecule type" value="Genomic_DNA"/>
</dbReference>
<gene>
    <name evidence="2" type="ORF">ENSA7_00170</name>
</gene>
<evidence type="ECO:0000313" key="2">
    <source>
        <dbReference type="EMBL" id="PRQ10209.1"/>
    </source>
</evidence>
<keyword evidence="1" id="KW-1133">Transmembrane helix</keyword>
<evidence type="ECO:0000313" key="3">
    <source>
        <dbReference type="Proteomes" id="UP000238823"/>
    </source>
</evidence>
<dbReference type="InterPro" id="IPR036465">
    <property type="entry name" value="vWFA_dom_sf"/>
</dbReference>
<dbReference type="RefSeq" id="WP_106087132.1">
    <property type="nucleotide sequence ID" value="NZ_PVNL01000001.1"/>
</dbReference>
<dbReference type="SUPFAM" id="SSF53300">
    <property type="entry name" value="vWA-like"/>
    <property type="match status" value="1"/>
</dbReference>
<keyword evidence="1" id="KW-0812">Transmembrane</keyword>
<dbReference type="InterPro" id="IPR029062">
    <property type="entry name" value="Class_I_gatase-like"/>
</dbReference>
<organism evidence="2 3">
    <name type="scientific">Enhygromyxa salina</name>
    <dbReference type="NCBI Taxonomy" id="215803"/>
    <lineage>
        <taxon>Bacteria</taxon>
        <taxon>Pseudomonadati</taxon>
        <taxon>Myxococcota</taxon>
        <taxon>Polyangia</taxon>
        <taxon>Nannocystales</taxon>
        <taxon>Nannocystaceae</taxon>
        <taxon>Enhygromyxa</taxon>
    </lineage>
</organism>
<dbReference type="AlphaFoldDB" id="A0A2S9YYS3"/>
<dbReference type="Gene3D" id="3.40.50.410">
    <property type="entry name" value="von Willebrand factor, type A domain"/>
    <property type="match status" value="1"/>
</dbReference>
<evidence type="ECO:0000256" key="1">
    <source>
        <dbReference type="SAM" id="Phobius"/>
    </source>
</evidence>
<dbReference type="SUPFAM" id="SSF52317">
    <property type="entry name" value="Class I glutamine amidotransferase-like"/>
    <property type="match status" value="1"/>
</dbReference>
<dbReference type="PANTHER" id="PTHR37947:SF1">
    <property type="entry name" value="BLL2462 PROTEIN"/>
    <property type="match status" value="1"/>
</dbReference>
<comment type="caution">
    <text evidence="2">The sequence shown here is derived from an EMBL/GenBank/DDBJ whole genome shotgun (WGS) entry which is preliminary data.</text>
</comment>
<feature type="transmembrane region" description="Helical" evidence="1">
    <location>
        <begin position="55"/>
        <end position="74"/>
    </location>
</feature>
<sequence length="796" mass="85338">MQREWSLTIGHEPGLLAWLLVIACVGLALVELVGVVRRGLARSSGKPNPRARAGLAAVVGLRVLAVLALLAVVLELGVRIQTYAGASRRVVVLIDHSASMALADGPADAKPGEATTARFDRVRALWSAAAQAREDWREAGVDVEVRGFASDVTALTRASADALELEPTGGASELTHALVELAEADAGEGAPLAGVVVISDGLVTHDRAGTQHLAAVVDTLGVPVTSVAAGGPTIRDVSISALHVGEFAFVENLTEFSAVLVAHGCEGERAEVSLLRDGEPVATKQLRLDADGEQRELRFEVAPDRTGQFVYEFAVTPLANEASVANNRRAFVIKVLRDKVRVLHVAGRPDWDVRALRTLLKRDPNVELLSYYILRDMEDTLRDDETAPLSLIAFPTEQLFREELGSFDLLVMHNFDAATHGDYLGNVATYVREGGSLVVIGGDLGLGSGDFAVPEFTKLMPIDMRTALELDRKPFAPKLTEAGRRHPITAWLGSSGRGDWHGLPALDSFNPANHARDGAEVDATALLVHPERHAADTRLMPLLAVSEPGKGRVVTLTTGSTWRLGFAPDLPLIDGARPYDLLWLGAVRWLLRDASAERLVLEIGQTEHALGDPVELSVRTLSASYAPEPAVVVDYQVRPLDPARAHEAAAAEGQLSTDGLGRATTRIEDLPAGAYEATAWRADDREQPDDDEGAELGQAARRVFLIGAGGRELALVDADPGTSLLRDLAQRSGGEFIEAINGDELPSALKLADLDTLERSATGREDVPLWDSWIALLVAIAAFGGEWVLRRRIGER</sequence>
<accession>A0A2S9YYS3</accession>
<dbReference type="Gene3D" id="3.40.50.880">
    <property type="match status" value="1"/>
</dbReference>
<feature type="transmembrane region" description="Helical" evidence="1">
    <location>
        <begin position="769"/>
        <end position="789"/>
    </location>
</feature>
<name>A0A2S9YYS3_9BACT</name>
<evidence type="ECO:0008006" key="4">
    <source>
        <dbReference type="Google" id="ProtNLM"/>
    </source>
</evidence>